<dbReference type="PROSITE" id="PS50801">
    <property type="entry name" value="STAS"/>
    <property type="match status" value="1"/>
</dbReference>
<evidence type="ECO:0000259" key="3">
    <source>
        <dbReference type="PROSITE" id="PS50801"/>
    </source>
</evidence>
<dbReference type="InterPro" id="IPR003658">
    <property type="entry name" value="Anti-sigma_ant"/>
</dbReference>
<evidence type="ECO:0000256" key="2">
    <source>
        <dbReference type="RuleBase" id="RU003749"/>
    </source>
</evidence>
<keyword evidence="5" id="KW-1185">Reference proteome</keyword>
<organism evidence="4 5">
    <name type="scientific">Actinomadura gamaensis</name>
    <dbReference type="NCBI Taxonomy" id="1763541"/>
    <lineage>
        <taxon>Bacteria</taxon>
        <taxon>Bacillati</taxon>
        <taxon>Actinomycetota</taxon>
        <taxon>Actinomycetes</taxon>
        <taxon>Streptosporangiales</taxon>
        <taxon>Thermomonosporaceae</taxon>
        <taxon>Actinomadura</taxon>
    </lineage>
</organism>
<dbReference type="Proteomes" id="UP001595872">
    <property type="component" value="Unassembled WGS sequence"/>
</dbReference>
<dbReference type="Pfam" id="PF01740">
    <property type="entry name" value="STAS"/>
    <property type="match status" value="1"/>
</dbReference>
<dbReference type="Gene3D" id="3.30.750.24">
    <property type="entry name" value="STAS domain"/>
    <property type="match status" value="1"/>
</dbReference>
<reference evidence="5" key="1">
    <citation type="journal article" date="2019" name="Int. J. Syst. Evol. Microbiol.">
        <title>The Global Catalogue of Microorganisms (GCM) 10K type strain sequencing project: providing services to taxonomists for standard genome sequencing and annotation.</title>
        <authorList>
            <consortium name="The Broad Institute Genomics Platform"/>
            <consortium name="The Broad Institute Genome Sequencing Center for Infectious Disease"/>
            <person name="Wu L."/>
            <person name="Ma J."/>
        </authorList>
    </citation>
    <scope>NUCLEOTIDE SEQUENCE [LARGE SCALE GENOMIC DNA]</scope>
    <source>
        <strain evidence="5">KLKA75</strain>
    </source>
</reference>
<sequence>MTDHRGTPARRPARRAPEVRCRVGVPAARPAVAPAGRGTPSHGVACADAVQFRVGLAAEHGTTTVVAVSGEIDLRTADELRVRLSRLAGLTDGPACADLVLDFGGVAFCDASGVGVLVSVRNALLARGGRLRLARVRPAQLRLLRVVGLDALFPIHADVADAVAAAEAATARRG</sequence>
<feature type="domain" description="STAS" evidence="3">
    <location>
        <begin position="65"/>
        <end position="166"/>
    </location>
</feature>
<dbReference type="RefSeq" id="WP_378264571.1">
    <property type="nucleotide sequence ID" value="NZ_JBHSIT010000018.1"/>
</dbReference>
<dbReference type="InterPro" id="IPR002645">
    <property type="entry name" value="STAS_dom"/>
</dbReference>
<comment type="similarity">
    <text evidence="1 2">Belongs to the anti-sigma-factor antagonist family.</text>
</comment>
<evidence type="ECO:0000313" key="5">
    <source>
        <dbReference type="Proteomes" id="UP001595872"/>
    </source>
</evidence>
<evidence type="ECO:0000313" key="4">
    <source>
        <dbReference type="EMBL" id="MFC4913543.1"/>
    </source>
</evidence>
<dbReference type="NCBIfam" id="TIGR00377">
    <property type="entry name" value="ant_ant_sig"/>
    <property type="match status" value="1"/>
</dbReference>
<dbReference type="PANTHER" id="PTHR33495:SF2">
    <property type="entry name" value="ANTI-SIGMA FACTOR ANTAGONIST TM_1081-RELATED"/>
    <property type="match status" value="1"/>
</dbReference>
<dbReference type="PANTHER" id="PTHR33495">
    <property type="entry name" value="ANTI-SIGMA FACTOR ANTAGONIST TM_1081-RELATED-RELATED"/>
    <property type="match status" value="1"/>
</dbReference>
<dbReference type="EMBL" id="JBHSIT010000018">
    <property type="protein sequence ID" value="MFC4913543.1"/>
    <property type="molecule type" value="Genomic_DNA"/>
</dbReference>
<evidence type="ECO:0000256" key="1">
    <source>
        <dbReference type="ARBA" id="ARBA00009013"/>
    </source>
</evidence>
<dbReference type="InterPro" id="IPR036513">
    <property type="entry name" value="STAS_dom_sf"/>
</dbReference>
<proteinExistence type="inferred from homology"/>
<name>A0ABV9UCB2_9ACTN</name>
<comment type="caution">
    <text evidence="4">The sequence shown here is derived from an EMBL/GenBank/DDBJ whole genome shotgun (WGS) entry which is preliminary data.</text>
</comment>
<protein>
    <recommendedName>
        <fullName evidence="2">Anti-sigma factor antagonist</fullName>
    </recommendedName>
</protein>
<gene>
    <name evidence="4" type="ORF">ACFPCY_40035</name>
</gene>
<dbReference type="SUPFAM" id="SSF52091">
    <property type="entry name" value="SpoIIaa-like"/>
    <property type="match status" value="1"/>
</dbReference>
<dbReference type="CDD" id="cd07043">
    <property type="entry name" value="STAS_anti-anti-sigma_factors"/>
    <property type="match status" value="1"/>
</dbReference>
<accession>A0ABV9UCB2</accession>